<dbReference type="SUPFAM" id="SSF51735">
    <property type="entry name" value="NAD(P)-binding Rossmann-fold domains"/>
    <property type="match status" value="1"/>
</dbReference>
<protein>
    <submittedName>
        <fullName evidence="2">NAD-binding homoserine dehydrogenase</fullName>
    </submittedName>
</protein>
<comment type="caution">
    <text evidence="2">The sequence shown here is derived from an EMBL/GenBank/DDBJ whole genome shotgun (WGS) entry which is preliminary data.</text>
</comment>
<dbReference type="Pfam" id="PF21135">
    <property type="entry name" value="DRL_cat"/>
    <property type="match status" value="1"/>
</dbReference>
<gene>
    <name evidence="2" type="ORF">GCM10010358_49670</name>
</gene>
<feature type="domain" description="Oxidoreductase DRL-like catalytic" evidence="1">
    <location>
        <begin position="157"/>
        <end position="349"/>
    </location>
</feature>
<dbReference type="Gene3D" id="3.40.50.720">
    <property type="entry name" value="NAD(P)-binding Rossmann-like Domain"/>
    <property type="match status" value="1"/>
</dbReference>
<dbReference type="RefSeq" id="WP_190192516.1">
    <property type="nucleotide sequence ID" value="NZ_BMVU01000027.1"/>
</dbReference>
<dbReference type="PANTHER" id="PTHR37850">
    <property type="entry name" value="STRU PROTEIN"/>
    <property type="match status" value="1"/>
</dbReference>
<dbReference type="EMBL" id="BMVU01000027">
    <property type="protein sequence ID" value="GGX89781.1"/>
    <property type="molecule type" value="Genomic_DNA"/>
</dbReference>
<dbReference type="InterPro" id="IPR048423">
    <property type="entry name" value="DRL_cat"/>
</dbReference>
<keyword evidence="3" id="KW-1185">Reference proteome</keyword>
<sequence length="466" mass="48627">MNLHHLFADSGGRTVRYALSGAGGGFARTLLSRTRRMPGLSPAVLCDRDVERLRGILVELGYDAGRLPHCADADAVRRAVARGDIALVADGALMDAAGWDILVEATGSPADGFAMAERALRGGRHVAMVSKEVDSVAGLRLADLAREHGVVYTTADGDQPANLIGLVTWAELLGLDIVAVGKSTEYDLVLDPETGNVTQLDTTVPAPELAGLLTLGDDVPATLAARARAVAALPTGATADYCEMAVVATNTGFRPDTELLHYPVARIAELADVYRLREDGGVLRRPGAVDVFSALRLPDEASFAGGVFVVVRTDDPGTWETLRGKGHVVSRDGGYAAIYLPYHLMGVETPVSLLSAVLHGRPSGGTDPRAHAVLAGRARTDLSAGTVLEMGGHHHDVTGVQAVLLRDEDAPEDVAPLYLAAHATLARPVAEGELITLGDLADADAALLDAWTAGRASRPGAAPEAV</sequence>
<evidence type="ECO:0000313" key="3">
    <source>
        <dbReference type="Proteomes" id="UP000619244"/>
    </source>
</evidence>
<reference evidence="2" key="1">
    <citation type="journal article" date="2014" name="Int. J. Syst. Evol. Microbiol.">
        <title>Complete genome sequence of Corynebacterium casei LMG S-19264T (=DSM 44701T), isolated from a smear-ripened cheese.</title>
        <authorList>
            <consortium name="US DOE Joint Genome Institute (JGI-PGF)"/>
            <person name="Walter F."/>
            <person name="Albersmeier A."/>
            <person name="Kalinowski J."/>
            <person name="Ruckert C."/>
        </authorList>
    </citation>
    <scope>NUCLEOTIDE SEQUENCE</scope>
    <source>
        <strain evidence="2">JCM 4790</strain>
    </source>
</reference>
<dbReference type="PANTHER" id="PTHR37850:SF3">
    <property type="entry name" value="BLR7815 PROTEIN"/>
    <property type="match status" value="1"/>
</dbReference>
<dbReference type="AlphaFoldDB" id="A0A918NR68"/>
<organism evidence="2 3">
    <name type="scientific">Streptomyces minutiscleroticus</name>
    <dbReference type="NCBI Taxonomy" id="68238"/>
    <lineage>
        <taxon>Bacteria</taxon>
        <taxon>Bacillati</taxon>
        <taxon>Actinomycetota</taxon>
        <taxon>Actinomycetes</taxon>
        <taxon>Kitasatosporales</taxon>
        <taxon>Streptomycetaceae</taxon>
        <taxon>Streptomyces</taxon>
    </lineage>
</organism>
<accession>A0A918NR68</accession>
<reference evidence="2" key="2">
    <citation type="submission" date="2020-09" db="EMBL/GenBank/DDBJ databases">
        <authorList>
            <person name="Sun Q."/>
            <person name="Ohkuma M."/>
        </authorList>
    </citation>
    <scope>NUCLEOTIDE SEQUENCE</scope>
    <source>
        <strain evidence="2">JCM 4790</strain>
    </source>
</reference>
<evidence type="ECO:0000259" key="1">
    <source>
        <dbReference type="Pfam" id="PF21135"/>
    </source>
</evidence>
<name>A0A918NR68_9ACTN</name>
<dbReference type="Proteomes" id="UP000619244">
    <property type="component" value="Unassembled WGS sequence"/>
</dbReference>
<dbReference type="InterPro" id="IPR036291">
    <property type="entry name" value="NAD(P)-bd_dom_sf"/>
</dbReference>
<evidence type="ECO:0000313" key="2">
    <source>
        <dbReference type="EMBL" id="GGX89781.1"/>
    </source>
</evidence>
<proteinExistence type="predicted"/>